<feature type="transmembrane region" description="Helical" evidence="15">
    <location>
        <begin position="202"/>
        <end position="221"/>
    </location>
</feature>
<dbReference type="InterPro" id="IPR036397">
    <property type="entry name" value="RNaseH_sf"/>
</dbReference>
<evidence type="ECO:0000313" key="18">
    <source>
        <dbReference type="EMBL" id="KAK1803076.1"/>
    </source>
</evidence>
<dbReference type="Gene3D" id="3.30.420.10">
    <property type="entry name" value="Ribonuclease H-like superfamily/Ribonuclease H"/>
    <property type="match status" value="1"/>
</dbReference>
<evidence type="ECO:0000256" key="4">
    <source>
        <dbReference type="ARBA" id="ARBA00015523"/>
    </source>
</evidence>
<feature type="region of interest" description="Disordered" evidence="14">
    <location>
        <begin position="1"/>
        <end position="46"/>
    </location>
</feature>
<keyword evidence="12 15" id="KW-0472">Membrane</keyword>
<evidence type="ECO:0000259" key="17">
    <source>
        <dbReference type="Pfam" id="PF10256"/>
    </source>
</evidence>
<evidence type="ECO:0000256" key="9">
    <source>
        <dbReference type="ARBA" id="ARBA00022824"/>
    </source>
</evidence>
<dbReference type="GO" id="GO:0055038">
    <property type="term" value="C:recycling endosome membrane"/>
    <property type="evidence" value="ECO:0007669"/>
    <property type="project" value="UniProtKB-SubCell"/>
</dbReference>
<dbReference type="Proteomes" id="UP001239994">
    <property type="component" value="Unassembled WGS sequence"/>
</dbReference>
<dbReference type="GO" id="GO:0031175">
    <property type="term" value="P:neuron projection development"/>
    <property type="evidence" value="ECO:0007669"/>
    <property type="project" value="TreeGrafter"/>
</dbReference>
<dbReference type="Pfam" id="PF10256">
    <property type="entry name" value="Erf4"/>
    <property type="match status" value="1"/>
</dbReference>
<dbReference type="InterPro" id="IPR042405">
    <property type="entry name" value="Protrudin"/>
</dbReference>
<dbReference type="PANTHER" id="PTHR14543:SF1">
    <property type="entry name" value="PROTRUDIN"/>
    <property type="match status" value="1"/>
</dbReference>
<dbReference type="GO" id="GO:0071782">
    <property type="term" value="C:endoplasmic reticulum tubular network"/>
    <property type="evidence" value="ECO:0007669"/>
    <property type="project" value="TreeGrafter"/>
</dbReference>
<feature type="compositionally biased region" description="Low complexity" evidence="14">
    <location>
        <begin position="126"/>
        <end position="142"/>
    </location>
</feature>
<dbReference type="PANTHER" id="PTHR14543">
    <property type="entry name" value="PROTRUDIN"/>
    <property type="match status" value="1"/>
</dbReference>
<feature type="compositionally biased region" description="Low complexity" evidence="14">
    <location>
        <begin position="1"/>
        <end position="27"/>
    </location>
</feature>
<evidence type="ECO:0000256" key="7">
    <source>
        <dbReference type="ARBA" id="ARBA00022753"/>
    </source>
</evidence>
<gene>
    <name evidence="18" type="ORF">P4O66_021616</name>
</gene>
<dbReference type="GO" id="GO:0005789">
    <property type="term" value="C:endoplasmic reticulum membrane"/>
    <property type="evidence" value="ECO:0007669"/>
    <property type="project" value="UniProtKB-SubCell"/>
</dbReference>
<keyword evidence="8" id="KW-0863">Zinc-finger</keyword>
<evidence type="ECO:0000256" key="6">
    <source>
        <dbReference type="ARBA" id="ARBA00022723"/>
    </source>
</evidence>
<dbReference type="GO" id="GO:0048011">
    <property type="term" value="P:neurotrophin TRK receptor signaling pathway"/>
    <property type="evidence" value="ECO:0007669"/>
    <property type="project" value="TreeGrafter"/>
</dbReference>
<feature type="compositionally biased region" description="Polar residues" evidence="14">
    <location>
        <begin position="87"/>
        <end position="99"/>
    </location>
</feature>
<feature type="domain" description="FYVE zinc finger" evidence="16">
    <location>
        <begin position="522"/>
        <end position="558"/>
    </location>
</feature>
<evidence type="ECO:0000256" key="13">
    <source>
        <dbReference type="ARBA" id="ARBA00032025"/>
    </source>
</evidence>
<evidence type="ECO:0000313" key="19">
    <source>
        <dbReference type="Proteomes" id="UP001239994"/>
    </source>
</evidence>
<feature type="non-terminal residue" evidence="18">
    <location>
        <position position="1"/>
    </location>
</feature>
<keyword evidence="19" id="KW-1185">Reference proteome</keyword>
<keyword evidence="6" id="KW-0479">Metal-binding</keyword>
<dbReference type="InterPro" id="IPR019383">
    <property type="entry name" value="Golgin_A_7/ERF4"/>
</dbReference>
<organism evidence="18 19">
    <name type="scientific">Electrophorus voltai</name>
    <dbReference type="NCBI Taxonomy" id="2609070"/>
    <lineage>
        <taxon>Eukaryota</taxon>
        <taxon>Metazoa</taxon>
        <taxon>Chordata</taxon>
        <taxon>Craniata</taxon>
        <taxon>Vertebrata</taxon>
        <taxon>Euteleostomi</taxon>
        <taxon>Actinopterygii</taxon>
        <taxon>Neopterygii</taxon>
        <taxon>Teleostei</taxon>
        <taxon>Ostariophysi</taxon>
        <taxon>Gymnotiformes</taxon>
        <taxon>Gymnotoidei</taxon>
        <taxon>Gymnotidae</taxon>
        <taxon>Electrophorus</taxon>
    </lineage>
</organism>
<evidence type="ECO:0000256" key="8">
    <source>
        <dbReference type="ARBA" id="ARBA00022771"/>
    </source>
</evidence>
<dbReference type="GO" id="GO:0072659">
    <property type="term" value="P:protein localization to plasma membrane"/>
    <property type="evidence" value="ECO:0007669"/>
    <property type="project" value="InterPro"/>
</dbReference>
<evidence type="ECO:0000256" key="2">
    <source>
        <dbReference type="ARBA" id="ARBA00004460"/>
    </source>
</evidence>
<keyword evidence="9" id="KW-0256">Endoplasmic reticulum</keyword>
<dbReference type="InterPro" id="IPR011011">
    <property type="entry name" value="Znf_FYVE_PHD"/>
</dbReference>
<feature type="region of interest" description="Disordered" evidence="14">
    <location>
        <begin position="346"/>
        <end position="432"/>
    </location>
</feature>
<evidence type="ECO:0000259" key="16">
    <source>
        <dbReference type="Pfam" id="PF01363"/>
    </source>
</evidence>
<comment type="caution">
    <text evidence="18">The sequence shown here is derived from an EMBL/GenBank/DDBJ whole genome shotgun (WGS) entry which is preliminary data.</text>
</comment>
<feature type="compositionally biased region" description="Low complexity" evidence="14">
    <location>
        <begin position="410"/>
        <end position="423"/>
    </location>
</feature>
<evidence type="ECO:0000256" key="12">
    <source>
        <dbReference type="ARBA" id="ARBA00023136"/>
    </source>
</evidence>
<feature type="region of interest" description="Disordered" evidence="14">
    <location>
        <begin position="60"/>
        <end position="142"/>
    </location>
</feature>
<keyword evidence="5 15" id="KW-0812">Transmembrane</keyword>
<evidence type="ECO:0000256" key="10">
    <source>
        <dbReference type="ARBA" id="ARBA00022833"/>
    </source>
</evidence>
<evidence type="ECO:0000256" key="15">
    <source>
        <dbReference type="SAM" id="Phobius"/>
    </source>
</evidence>
<keyword evidence="7" id="KW-0967">Endosome</keyword>
<dbReference type="Pfam" id="PF01363">
    <property type="entry name" value="FYVE"/>
    <property type="match status" value="1"/>
</dbReference>
<dbReference type="GO" id="GO:0003676">
    <property type="term" value="F:nucleic acid binding"/>
    <property type="evidence" value="ECO:0007669"/>
    <property type="project" value="InterPro"/>
</dbReference>
<dbReference type="GO" id="GO:0045773">
    <property type="term" value="P:positive regulation of axon extension"/>
    <property type="evidence" value="ECO:0007669"/>
    <property type="project" value="TreeGrafter"/>
</dbReference>
<keyword evidence="11 15" id="KW-1133">Transmembrane helix</keyword>
<evidence type="ECO:0000256" key="11">
    <source>
        <dbReference type="ARBA" id="ARBA00022989"/>
    </source>
</evidence>
<comment type="subcellular location">
    <subcellularLocation>
        <location evidence="2">Cell projection</location>
        <location evidence="2">Growth cone membrane</location>
        <topology evidence="2">Multi-pass membrane protein</topology>
    </subcellularLocation>
    <subcellularLocation>
        <location evidence="3">Endoplasmic reticulum membrane</location>
        <topology evidence="3">Multi-pass membrane protein</topology>
    </subcellularLocation>
    <subcellularLocation>
        <location evidence="1">Recycling endosome membrane</location>
        <topology evidence="1">Multi-pass membrane protein</topology>
    </subcellularLocation>
</comment>
<feature type="transmembrane region" description="Helical" evidence="15">
    <location>
        <begin position="177"/>
        <end position="196"/>
    </location>
</feature>
<feature type="compositionally biased region" description="Acidic residues" evidence="14">
    <location>
        <begin position="388"/>
        <end position="409"/>
    </location>
</feature>
<evidence type="ECO:0000256" key="5">
    <source>
        <dbReference type="ARBA" id="ARBA00022692"/>
    </source>
</evidence>
<accession>A0AAD8ZPU3</accession>
<proteinExistence type="predicted"/>
<reference evidence="18" key="1">
    <citation type="submission" date="2023-03" db="EMBL/GenBank/DDBJ databases">
        <title>Electrophorus voltai genome.</title>
        <authorList>
            <person name="Bian C."/>
        </authorList>
    </citation>
    <scope>NUCLEOTIDE SEQUENCE</scope>
    <source>
        <strain evidence="18">CB-2022</strain>
        <tissue evidence="18">Muscle</tissue>
    </source>
</reference>
<dbReference type="GO" id="GO:0008270">
    <property type="term" value="F:zinc ion binding"/>
    <property type="evidence" value="ECO:0007669"/>
    <property type="project" value="UniProtKB-KW"/>
</dbReference>
<feature type="transmembrane region" description="Helical" evidence="15">
    <location>
        <begin position="296"/>
        <end position="327"/>
    </location>
</feature>
<name>A0AAD8ZPU3_9TELE</name>
<dbReference type="GO" id="GO:0071787">
    <property type="term" value="P:endoplasmic reticulum tubular network formation"/>
    <property type="evidence" value="ECO:0007669"/>
    <property type="project" value="InterPro"/>
</dbReference>
<dbReference type="GO" id="GO:0032584">
    <property type="term" value="C:growth cone membrane"/>
    <property type="evidence" value="ECO:0007669"/>
    <property type="project" value="UniProtKB-SubCell"/>
</dbReference>
<sequence>SLTSACASPSSSSSSPALSSPWWSSPPQTKRAICSASGSPADWNSLRSCRKFTPWKMLAEPDLRIRRSGATGRQNTGWDSPPGGTGTAATSSICNSGVKTMQPAAAADSQESPQGSGDRAEITQLSAQDPSSSDTSSEQASPRPLTLDLLNMVVSYKRMAVFLEPVTDAVELLRCLLGWRMPLCSLFCCVLLNMLFITLSEVAWFSVVLLLVSVPAALGYFGDRCQGVIGETVAQKKRHYAVQRRELQTVHMSRQEAMLEVKGLLKQLDELLSQACVCAESVYKILYWESHTTSSIFYGFLLMMVCLLYTVPVGWSLSLINSALFLWNRNFCRVVLQLKELFRTPSLAPPPAPPTQGELEKSEQELGNLPDQTPTPPSLEDLSPGSVEEAEEAEPDDEFKDAIEDDEEVSVGGSDYDSVSDNGLLSRNEPIRSRVSKLTEKLRKRVPTNPTAKGPAHLVRIHRKMDGTTYLESLPKNIHSSIMNLKMGRHFIFQQDNDPKHPAKKTKAWFRREKIKVLQWPSNCSSCACAFSVLKKRRYCTNCGVIFCSRCCSYKVFRSSMGATVQPSHGTRVAFRLVGVYIISEAYINGPESLSRHDTETQFHNLQELRQSASLANKVFIQRDYSEGTVCKFHTKLPSELDSRIEKTLFEDTVKTLNNYYAEAEKIGGHAYLEGCLACITAYLIFLCMETRYEKVLKKISRYIQEQNEKIYAPRGLLITDPIERGMRVIEISIYEDRSSSGSSTSSSTTSSSGR</sequence>
<dbReference type="SUPFAM" id="SSF57903">
    <property type="entry name" value="FYVE/PHD zinc finger"/>
    <property type="match status" value="1"/>
</dbReference>
<keyword evidence="10" id="KW-0862">Zinc</keyword>
<dbReference type="EMBL" id="JAROKS010000006">
    <property type="protein sequence ID" value="KAK1803076.1"/>
    <property type="molecule type" value="Genomic_DNA"/>
</dbReference>
<dbReference type="AlphaFoldDB" id="A0AAD8ZPU3"/>
<feature type="domain" description="Golgin subfamily A member 7/ERF4" evidence="17">
    <location>
        <begin position="619"/>
        <end position="731"/>
    </location>
</feature>
<dbReference type="GO" id="GO:0016192">
    <property type="term" value="P:vesicle-mediated transport"/>
    <property type="evidence" value="ECO:0007669"/>
    <property type="project" value="InterPro"/>
</dbReference>
<evidence type="ECO:0000256" key="14">
    <source>
        <dbReference type="SAM" id="MobiDB-lite"/>
    </source>
</evidence>
<evidence type="ECO:0000256" key="3">
    <source>
        <dbReference type="ARBA" id="ARBA00004477"/>
    </source>
</evidence>
<evidence type="ECO:0000256" key="1">
    <source>
        <dbReference type="ARBA" id="ARBA00004195"/>
    </source>
</evidence>
<protein>
    <recommendedName>
        <fullName evidence="4">Protrudin</fullName>
    </recommendedName>
    <alternativeName>
        <fullName evidence="13">Zinc finger FYVE domain-containing protein 27</fullName>
    </alternativeName>
</protein>
<dbReference type="InterPro" id="IPR000306">
    <property type="entry name" value="Znf_FYVE"/>
</dbReference>